<proteinExistence type="predicted"/>
<dbReference type="OrthoDB" id="4729724at2759"/>
<dbReference type="InterPro" id="IPR036397">
    <property type="entry name" value="RNaseH_sf"/>
</dbReference>
<evidence type="ECO:0000259" key="1">
    <source>
        <dbReference type="PROSITE" id="PS50879"/>
    </source>
</evidence>
<dbReference type="CDD" id="cd09276">
    <property type="entry name" value="Rnase_HI_RT_non_LTR"/>
    <property type="match status" value="1"/>
</dbReference>
<protein>
    <submittedName>
        <fullName evidence="2">Ribonuclease H-like domain-containing protein</fullName>
    </submittedName>
</protein>
<feature type="domain" description="RNase H type-1" evidence="1">
    <location>
        <begin position="51"/>
        <end position="201"/>
    </location>
</feature>
<dbReference type="InterPro" id="IPR002156">
    <property type="entry name" value="RNaseH_domain"/>
</dbReference>
<reference evidence="2" key="1">
    <citation type="journal article" date="2020" name="Stud. Mycol.">
        <title>101 Dothideomycetes genomes: a test case for predicting lifestyles and emergence of pathogens.</title>
        <authorList>
            <person name="Haridas S."/>
            <person name="Albert R."/>
            <person name="Binder M."/>
            <person name="Bloem J."/>
            <person name="Labutti K."/>
            <person name="Salamov A."/>
            <person name="Andreopoulos B."/>
            <person name="Baker S."/>
            <person name="Barry K."/>
            <person name="Bills G."/>
            <person name="Bluhm B."/>
            <person name="Cannon C."/>
            <person name="Castanera R."/>
            <person name="Culley D."/>
            <person name="Daum C."/>
            <person name="Ezra D."/>
            <person name="Gonzalez J."/>
            <person name="Henrissat B."/>
            <person name="Kuo A."/>
            <person name="Liang C."/>
            <person name="Lipzen A."/>
            <person name="Lutzoni F."/>
            <person name="Magnuson J."/>
            <person name="Mondo S."/>
            <person name="Nolan M."/>
            <person name="Ohm R."/>
            <person name="Pangilinan J."/>
            <person name="Park H.-J."/>
            <person name="Ramirez L."/>
            <person name="Alfaro M."/>
            <person name="Sun H."/>
            <person name="Tritt A."/>
            <person name="Yoshinaga Y."/>
            <person name="Zwiers L.-H."/>
            <person name="Turgeon B."/>
            <person name="Goodwin S."/>
            <person name="Spatafora J."/>
            <person name="Crous P."/>
            <person name="Grigoriev I."/>
        </authorList>
    </citation>
    <scope>NUCLEOTIDE SEQUENCE</scope>
    <source>
        <strain evidence="2">HMLAC05119</strain>
    </source>
</reference>
<gene>
    <name evidence="2" type="ORF">BDU57DRAFT_415852</name>
</gene>
<organism evidence="2 3">
    <name type="scientific">Ampelomyces quisqualis</name>
    <name type="common">Powdery mildew agent</name>
    <dbReference type="NCBI Taxonomy" id="50730"/>
    <lineage>
        <taxon>Eukaryota</taxon>
        <taxon>Fungi</taxon>
        <taxon>Dikarya</taxon>
        <taxon>Ascomycota</taxon>
        <taxon>Pezizomycotina</taxon>
        <taxon>Dothideomycetes</taxon>
        <taxon>Pleosporomycetidae</taxon>
        <taxon>Pleosporales</taxon>
        <taxon>Pleosporineae</taxon>
        <taxon>Phaeosphaeriaceae</taxon>
        <taxon>Ampelomyces</taxon>
    </lineage>
</organism>
<dbReference type="SUPFAM" id="SSF53098">
    <property type="entry name" value="Ribonuclease H-like"/>
    <property type="match status" value="1"/>
</dbReference>
<name>A0A6A5QJ52_AMPQU</name>
<dbReference type="GO" id="GO:0003676">
    <property type="term" value="F:nucleic acid binding"/>
    <property type="evidence" value="ECO:0007669"/>
    <property type="project" value="InterPro"/>
</dbReference>
<feature type="non-terminal residue" evidence="2">
    <location>
        <position position="1"/>
    </location>
</feature>
<dbReference type="AlphaFoldDB" id="A0A6A5QJ52"/>
<dbReference type="EMBL" id="ML979137">
    <property type="protein sequence ID" value="KAF1914726.1"/>
    <property type="molecule type" value="Genomic_DNA"/>
</dbReference>
<evidence type="ECO:0000313" key="2">
    <source>
        <dbReference type="EMBL" id="KAF1914726.1"/>
    </source>
</evidence>
<accession>A0A6A5QJ52</accession>
<sequence>KAKRKLRVRRLHDQILGPGRVFSGTISLPDVNLAREYDATRLGDVLANIKLGRALVYWTDGAFGGPGTKAGVMGAGVAWHDGSKYFTQSFHLGHGTGNHDDAELFAIAAALGKAKKKVQSGRGVQLVRIYSDSLSILEALRNGHAMRFGPMLSQRTALEGMYERADWLAVNGVAVTLIWVKAHSNSEGNRRADKAASAAVREQALVREQIGQGKIFTEADIPDVWRKLGPDWAEEWLFRA</sequence>
<dbReference type="GO" id="GO:0004523">
    <property type="term" value="F:RNA-DNA hybrid ribonuclease activity"/>
    <property type="evidence" value="ECO:0007669"/>
    <property type="project" value="InterPro"/>
</dbReference>
<dbReference type="Gene3D" id="3.30.420.10">
    <property type="entry name" value="Ribonuclease H-like superfamily/Ribonuclease H"/>
    <property type="match status" value="1"/>
</dbReference>
<dbReference type="Pfam" id="PF00075">
    <property type="entry name" value="RNase_H"/>
    <property type="match status" value="1"/>
</dbReference>
<dbReference type="Proteomes" id="UP000800096">
    <property type="component" value="Unassembled WGS sequence"/>
</dbReference>
<evidence type="ECO:0000313" key="3">
    <source>
        <dbReference type="Proteomes" id="UP000800096"/>
    </source>
</evidence>
<feature type="non-terminal residue" evidence="2">
    <location>
        <position position="240"/>
    </location>
</feature>
<dbReference type="InterPro" id="IPR012337">
    <property type="entry name" value="RNaseH-like_sf"/>
</dbReference>
<keyword evidence="3" id="KW-1185">Reference proteome</keyword>
<dbReference type="PROSITE" id="PS50879">
    <property type="entry name" value="RNASE_H_1"/>
    <property type="match status" value="1"/>
</dbReference>